<proteinExistence type="predicted"/>
<dbReference type="Proteomes" id="UP000188145">
    <property type="component" value="Chromosome"/>
</dbReference>
<accession>A0A1Q2CRM1</accession>
<dbReference type="PIRSF" id="PIRSF028451">
    <property type="entry name" value="UCP028451"/>
    <property type="match status" value="1"/>
</dbReference>
<dbReference type="STRING" id="1332264.BW730_15595"/>
<dbReference type="NCBIfam" id="TIGR02453">
    <property type="entry name" value="TIGR02453 family protein"/>
    <property type="match status" value="1"/>
</dbReference>
<dbReference type="RefSeq" id="WP_077687062.1">
    <property type="nucleotide sequence ID" value="NZ_CP019606.1"/>
</dbReference>
<dbReference type="AlphaFoldDB" id="A0A1Q2CRM1"/>
<dbReference type="Pfam" id="PF09365">
    <property type="entry name" value="DUF2461"/>
    <property type="match status" value="1"/>
</dbReference>
<reference evidence="2" key="1">
    <citation type="submission" date="2017-02" db="EMBL/GenBank/DDBJ databases">
        <title>Tessaracoccus aquaemaris sp. nov., isolated from the intestine of a Korean rockfish, Sebastes schlegelii, in a marine aquaculture pond.</title>
        <authorList>
            <person name="Tak E.J."/>
            <person name="Bae J.-W."/>
        </authorList>
    </citation>
    <scope>NUCLEOTIDE SEQUENCE [LARGE SCALE GENOMIC DNA]</scope>
    <source>
        <strain evidence="2">NSG39</strain>
    </source>
</reference>
<evidence type="ECO:0000313" key="1">
    <source>
        <dbReference type="EMBL" id="AQP48715.1"/>
    </source>
</evidence>
<sequence>MSFPADAMAFYRDLELNNTREWWLANKPRYDEHVRGPLEEVTEALQPEFGDAKLFRPHRDVRFSADKSPYKTHQGAYIATGPACGYYVEVNAREATAGGGFYAADADALTRFREAVADDEAGARLAAIVAELREEGWVVGGDQLKTAPRGHSKDHPRIDLLRHKSLHVMREITATGEADFTDAVGDAWQRLGTLVDWVSARLRD</sequence>
<dbReference type="OrthoDB" id="9794241at2"/>
<dbReference type="PANTHER" id="PTHR36452:SF1">
    <property type="entry name" value="DUF2461 DOMAIN-CONTAINING PROTEIN"/>
    <property type="match status" value="1"/>
</dbReference>
<dbReference type="PANTHER" id="PTHR36452">
    <property type="entry name" value="CHROMOSOME 12, WHOLE GENOME SHOTGUN SEQUENCE"/>
    <property type="match status" value="1"/>
</dbReference>
<dbReference type="InterPro" id="IPR012808">
    <property type="entry name" value="CHP02453"/>
</dbReference>
<evidence type="ECO:0008006" key="3">
    <source>
        <dbReference type="Google" id="ProtNLM"/>
    </source>
</evidence>
<keyword evidence="2" id="KW-1185">Reference proteome</keyword>
<organism evidence="1 2">
    <name type="scientific">Tessaracoccus aquimaris</name>
    <dbReference type="NCBI Taxonomy" id="1332264"/>
    <lineage>
        <taxon>Bacteria</taxon>
        <taxon>Bacillati</taxon>
        <taxon>Actinomycetota</taxon>
        <taxon>Actinomycetes</taxon>
        <taxon>Propionibacteriales</taxon>
        <taxon>Propionibacteriaceae</taxon>
        <taxon>Tessaracoccus</taxon>
    </lineage>
</organism>
<dbReference type="EMBL" id="CP019606">
    <property type="protein sequence ID" value="AQP48715.1"/>
    <property type="molecule type" value="Genomic_DNA"/>
</dbReference>
<evidence type="ECO:0000313" key="2">
    <source>
        <dbReference type="Proteomes" id="UP000188145"/>
    </source>
</evidence>
<name>A0A1Q2CRM1_9ACTN</name>
<protein>
    <recommendedName>
        <fullName evidence="3">TIGR02453 family protein</fullName>
    </recommendedName>
</protein>
<dbReference type="KEGG" id="tes:BW730_15595"/>
<gene>
    <name evidence="1" type="ORF">BW730_15595</name>
</gene>
<dbReference type="InterPro" id="IPR015996">
    <property type="entry name" value="UCP028451"/>
</dbReference>